<organism evidence="1 2">
    <name type="scientific">Sphaerochaeta associata</name>
    <dbReference type="NCBI Taxonomy" id="1129264"/>
    <lineage>
        <taxon>Bacteria</taxon>
        <taxon>Pseudomonadati</taxon>
        <taxon>Spirochaetota</taxon>
        <taxon>Spirochaetia</taxon>
        <taxon>Spirochaetales</taxon>
        <taxon>Sphaerochaetaceae</taxon>
        <taxon>Sphaerochaeta</taxon>
    </lineage>
</organism>
<accession>A0ABY4DEI0</accession>
<keyword evidence="2" id="KW-1185">Reference proteome</keyword>
<proteinExistence type="predicted"/>
<gene>
    <name evidence="1" type="ORF">MUG09_00970</name>
</gene>
<name>A0ABY4DEI0_9SPIR</name>
<dbReference type="EMBL" id="CP094929">
    <property type="protein sequence ID" value="UOM51342.1"/>
    <property type="molecule type" value="Genomic_DNA"/>
</dbReference>
<evidence type="ECO:0000313" key="1">
    <source>
        <dbReference type="EMBL" id="UOM51342.1"/>
    </source>
</evidence>
<dbReference type="RefSeq" id="WP_244772714.1">
    <property type="nucleotide sequence ID" value="NZ_CP094929.1"/>
</dbReference>
<reference evidence="2" key="1">
    <citation type="journal article" date="2024" name="J Bioinform Genom">
        <title>Complete genome sequence of the type strain bacterium Sphaerochaeta associata GLS2t (VKM B-2742)t.</title>
        <authorList>
            <person name="Troshina O.Y."/>
            <person name="Tepeeva A.N."/>
            <person name="Arzamasceva V.O."/>
            <person name="Whitman W.B."/>
            <person name="Varghese N."/>
            <person name="Shapiro N."/>
            <person name="Woyke T."/>
            <person name="Kripides N.C."/>
            <person name="Vasilenko O.V."/>
        </authorList>
    </citation>
    <scope>NUCLEOTIDE SEQUENCE [LARGE SCALE GENOMIC DNA]</scope>
    <source>
        <strain evidence="2">GLS2T</strain>
    </source>
</reference>
<protein>
    <submittedName>
        <fullName evidence="1">Uncharacterized protein</fullName>
    </submittedName>
</protein>
<evidence type="ECO:0000313" key="2">
    <source>
        <dbReference type="Proteomes" id="UP000829708"/>
    </source>
</evidence>
<sequence length="96" mass="10502">MPQLLVSDTNISGTARTPIIQKDRLHSRLLGRGSDSGLAAFQQDKGSSLLAPLLCRRQVVWQPISSVQGIACGIALLPWFLGYSKHGIDEESMNKR</sequence>
<dbReference type="Proteomes" id="UP000829708">
    <property type="component" value="Chromosome"/>
</dbReference>